<organism evidence="1 2">
    <name type="scientific">Treponema medium ATCC 700293</name>
    <dbReference type="NCBI Taxonomy" id="1125700"/>
    <lineage>
        <taxon>Bacteria</taxon>
        <taxon>Pseudomonadati</taxon>
        <taxon>Spirochaetota</taxon>
        <taxon>Spirochaetia</taxon>
        <taxon>Spirochaetales</taxon>
        <taxon>Treponemataceae</taxon>
        <taxon>Treponema</taxon>
    </lineage>
</organism>
<gene>
    <name evidence="1" type="ORF">HMPREF9195_01235</name>
</gene>
<evidence type="ECO:0000313" key="1">
    <source>
        <dbReference type="EMBL" id="EPF28992.1"/>
    </source>
</evidence>
<accession>A0AA87NRZ6</accession>
<reference evidence="1 2" key="1">
    <citation type="submission" date="2013-04" db="EMBL/GenBank/DDBJ databases">
        <title>The Genome Sequence of Treponema medium ATCC 700293.</title>
        <authorList>
            <consortium name="The Broad Institute Genomics Platform"/>
            <person name="Earl A."/>
            <person name="Ward D."/>
            <person name="Feldgarden M."/>
            <person name="Gevers D."/>
            <person name="Leonetti C."/>
            <person name="Blanton J.M."/>
            <person name="Dewhirst F.E."/>
            <person name="Izard J."/>
            <person name="Walker B."/>
            <person name="Young S."/>
            <person name="Zeng Q."/>
            <person name="Gargeya S."/>
            <person name="Fitzgerald M."/>
            <person name="Haas B."/>
            <person name="Abouelleil A."/>
            <person name="Allen A.W."/>
            <person name="Alvarado L."/>
            <person name="Arachchi H.M."/>
            <person name="Berlin A.M."/>
            <person name="Chapman S.B."/>
            <person name="Gainer-Dewar J."/>
            <person name="Goldberg J."/>
            <person name="Griggs A."/>
            <person name="Gujja S."/>
            <person name="Hansen M."/>
            <person name="Howarth C."/>
            <person name="Imamovic A."/>
            <person name="Ireland A."/>
            <person name="Larimer J."/>
            <person name="McCowan C."/>
            <person name="Murphy C."/>
            <person name="Pearson M."/>
            <person name="Poon T.W."/>
            <person name="Priest M."/>
            <person name="Roberts A."/>
            <person name="Saif S."/>
            <person name="Shea T."/>
            <person name="Sisk P."/>
            <person name="Sykes S."/>
            <person name="Wortman J."/>
            <person name="Nusbaum C."/>
            <person name="Birren B."/>
        </authorList>
    </citation>
    <scope>NUCLEOTIDE SEQUENCE [LARGE SCALE GENOMIC DNA]</scope>
    <source>
        <strain evidence="1 2">ATCC 700293</strain>
    </source>
</reference>
<sequence length="29" mass="3420">MLFVNQYIGKHYRETAKTDKLLTVYNGSE</sequence>
<dbReference type="Proteomes" id="UP000014634">
    <property type="component" value="Unassembled WGS sequence"/>
</dbReference>
<name>A0AA87NRZ6_TREMD</name>
<protein>
    <submittedName>
        <fullName evidence="1">Uncharacterized protein</fullName>
    </submittedName>
</protein>
<dbReference type="AlphaFoldDB" id="A0AA87NRZ6"/>
<evidence type="ECO:0000313" key="2">
    <source>
        <dbReference type="Proteomes" id="UP000014634"/>
    </source>
</evidence>
<dbReference type="EMBL" id="ATFE01000008">
    <property type="protein sequence ID" value="EPF28992.1"/>
    <property type="molecule type" value="Genomic_DNA"/>
</dbReference>
<proteinExistence type="predicted"/>
<comment type="caution">
    <text evidence="1">The sequence shown here is derived from an EMBL/GenBank/DDBJ whole genome shotgun (WGS) entry which is preliminary data.</text>
</comment>